<dbReference type="InterPro" id="IPR044810">
    <property type="entry name" value="WRKY_plant"/>
</dbReference>
<dbReference type="SMART" id="SM00774">
    <property type="entry name" value="WRKY"/>
    <property type="match status" value="1"/>
</dbReference>
<dbReference type="PANTHER" id="PTHR32096:SF133">
    <property type="entry name" value="WRKY TRANSCRIPTION FACTOR 41-RELATED"/>
    <property type="match status" value="1"/>
</dbReference>
<dbReference type="InterPro" id="IPR003657">
    <property type="entry name" value="WRKY_dom"/>
</dbReference>
<dbReference type="GO" id="GO:0000976">
    <property type="term" value="F:transcription cis-regulatory region binding"/>
    <property type="evidence" value="ECO:0007669"/>
    <property type="project" value="TreeGrafter"/>
</dbReference>
<keyword evidence="3" id="KW-0238">DNA-binding</keyword>
<dbReference type="AlphaFoldDB" id="A0A7C9EXS3"/>
<feature type="compositionally biased region" description="Basic and acidic residues" evidence="6">
    <location>
        <begin position="93"/>
        <end position="104"/>
    </location>
</feature>
<evidence type="ECO:0000256" key="5">
    <source>
        <dbReference type="ARBA" id="ARBA00023242"/>
    </source>
</evidence>
<reference evidence="8" key="2">
    <citation type="submission" date="2020-07" db="EMBL/GenBank/DDBJ databases">
        <authorList>
            <person name="Vera ALvarez R."/>
            <person name="Arias-Moreno D.M."/>
            <person name="Jimenez-Jacinto V."/>
            <person name="Jimenez-Bremont J.F."/>
            <person name="Swaminathan K."/>
            <person name="Moose S.P."/>
            <person name="Guerrero-Gonzalez M.L."/>
            <person name="Marino-Ramirez L."/>
            <person name="Landsman D."/>
            <person name="Rodriguez-Kessler M."/>
            <person name="Delgado-Sanchez P."/>
        </authorList>
    </citation>
    <scope>NUCLEOTIDE SEQUENCE</scope>
    <source>
        <tissue evidence="8">Cladode</tissue>
    </source>
</reference>
<evidence type="ECO:0000256" key="1">
    <source>
        <dbReference type="ARBA" id="ARBA00004123"/>
    </source>
</evidence>
<keyword evidence="2" id="KW-0805">Transcription regulation</keyword>
<keyword evidence="5" id="KW-0539">Nucleus</keyword>
<evidence type="ECO:0000256" key="3">
    <source>
        <dbReference type="ARBA" id="ARBA00023125"/>
    </source>
</evidence>
<keyword evidence="4" id="KW-0804">Transcription</keyword>
<name>A0A7C9EXS3_OPUST</name>
<feature type="region of interest" description="Disordered" evidence="6">
    <location>
        <begin position="81"/>
        <end position="114"/>
    </location>
</feature>
<evidence type="ECO:0000313" key="8">
    <source>
        <dbReference type="EMBL" id="MBA4677903.1"/>
    </source>
</evidence>
<evidence type="ECO:0000259" key="7">
    <source>
        <dbReference type="PROSITE" id="PS50811"/>
    </source>
</evidence>
<accession>A0A7C9EXS3</accession>
<dbReference type="Gene3D" id="2.20.25.80">
    <property type="entry name" value="WRKY domain"/>
    <property type="match status" value="1"/>
</dbReference>
<sequence length="359" mass="40045">MEGSSLMDQKAVMIKELVRGIELAEQLRMRMLVSSTDNHVSSRDDDQALNHLLVDKMLSVFDKSISLAKVLSFTHELHQLHSESPHSQAHRSPGSEDSSHDLRLSKKRKKASPRIKWVRVDPGGSVSVPGAPPDDGYSWRKYGQKDILKAKHPRGYYRCTHRHTQGCFATKQVQKSNEDPSMYQLIYKGEHTCTQEAHWGQASRKPNQAQIEAQSQPQSQLVPTPLPQPQPQQQQCQMLDSNQQQGVNLGFGPDRSPTVEPKEKEDEAQIFSSLVQDCMLSSSPEFCRPAGSESNCFPVLPGRIMAFGPGLNVQTNEPMSGPSSASNSPNVGGFDFPFDMLQDIDVNFSFDCDNPLCHF</sequence>
<feature type="compositionally biased region" description="Polar residues" evidence="6">
    <location>
        <begin position="238"/>
        <end position="247"/>
    </location>
</feature>
<dbReference type="EMBL" id="GISG01276938">
    <property type="protein sequence ID" value="MBA4677903.1"/>
    <property type="molecule type" value="Transcribed_RNA"/>
</dbReference>
<dbReference type="PANTHER" id="PTHR32096">
    <property type="entry name" value="WRKY TRANSCRIPTION FACTOR 30-RELATED-RELATED"/>
    <property type="match status" value="1"/>
</dbReference>
<evidence type="ECO:0000256" key="6">
    <source>
        <dbReference type="SAM" id="MobiDB-lite"/>
    </source>
</evidence>
<evidence type="ECO:0000256" key="2">
    <source>
        <dbReference type="ARBA" id="ARBA00023015"/>
    </source>
</evidence>
<feature type="compositionally biased region" description="Low complexity" evidence="6">
    <location>
        <begin position="214"/>
        <end position="223"/>
    </location>
</feature>
<evidence type="ECO:0000256" key="4">
    <source>
        <dbReference type="ARBA" id="ARBA00023163"/>
    </source>
</evidence>
<dbReference type="GO" id="GO:0003700">
    <property type="term" value="F:DNA-binding transcription factor activity"/>
    <property type="evidence" value="ECO:0007669"/>
    <property type="project" value="InterPro"/>
</dbReference>
<dbReference type="GO" id="GO:0005634">
    <property type="term" value="C:nucleus"/>
    <property type="evidence" value="ECO:0007669"/>
    <property type="project" value="UniProtKB-SubCell"/>
</dbReference>
<dbReference type="SUPFAM" id="SSF118290">
    <property type="entry name" value="WRKY DNA-binding domain"/>
    <property type="match status" value="1"/>
</dbReference>
<feature type="domain" description="WRKY" evidence="7">
    <location>
        <begin position="134"/>
        <end position="191"/>
    </location>
</feature>
<dbReference type="Pfam" id="PF03106">
    <property type="entry name" value="WRKY"/>
    <property type="match status" value="1"/>
</dbReference>
<comment type="subcellular location">
    <subcellularLocation>
        <location evidence="1">Nucleus</location>
    </subcellularLocation>
</comment>
<protein>
    <recommendedName>
        <fullName evidence="7">WRKY domain-containing protein</fullName>
    </recommendedName>
</protein>
<feature type="region of interest" description="Disordered" evidence="6">
    <location>
        <begin position="197"/>
        <end position="265"/>
    </location>
</feature>
<feature type="compositionally biased region" description="Polar residues" evidence="6">
    <location>
        <begin position="204"/>
        <end position="213"/>
    </location>
</feature>
<dbReference type="InterPro" id="IPR036576">
    <property type="entry name" value="WRKY_dom_sf"/>
</dbReference>
<dbReference type="PROSITE" id="PS50811">
    <property type="entry name" value="WRKY"/>
    <property type="match status" value="1"/>
</dbReference>
<reference evidence="8" key="1">
    <citation type="journal article" date="2013" name="J. Plant Res.">
        <title>Effect of fungi and light on seed germination of three Opuntia species from semiarid lands of central Mexico.</title>
        <authorList>
            <person name="Delgado-Sanchez P."/>
            <person name="Jimenez-Bremont J.F."/>
            <person name="Guerrero-Gonzalez Mde L."/>
            <person name="Flores J."/>
        </authorList>
    </citation>
    <scope>NUCLEOTIDE SEQUENCE</scope>
    <source>
        <tissue evidence="8">Cladode</tissue>
    </source>
</reference>
<proteinExistence type="predicted"/>
<organism evidence="8">
    <name type="scientific">Opuntia streptacantha</name>
    <name type="common">Prickly pear cactus</name>
    <name type="synonym">Opuntia cardona</name>
    <dbReference type="NCBI Taxonomy" id="393608"/>
    <lineage>
        <taxon>Eukaryota</taxon>
        <taxon>Viridiplantae</taxon>
        <taxon>Streptophyta</taxon>
        <taxon>Embryophyta</taxon>
        <taxon>Tracheophyta</taxon>
        <taxon>Spermatophyta</taxon>
        <taxon>Magnoliopsida</taxon>
        <taxon>eudicotyledons</taxon>
        <taxon>Gunneridae</taxon>
        <taxon>Pentapetalae</taxon>
        <taxon>Caryophyllales</taxon>
        <taxon>Cactineae</taxon>
        <taxon>Cactaceae</taxon>
        <taxon>Opuntioideae</taxon>
        <taxon>Opuntia</taxon>
    </lineage>
</organism>
<feature type="compositionally biased region" description="Basic residues" evidence="6">
    <location>
        <begin position="105"/>
        <end position="114"/>
    </location>
</feature>
<dbReference type="EMBL" id="GISG01276937">
    <property type="protein sequence ID" value="MBA4677902.1"/>
    <property type="molecule type" value="Transcribed_RNA"/>
</dbReference>